<evidence type="ECO:0000313" key="4">
    <source>
        <dbReference type="EMBL" id="QHS85235.1"/>
    </source>
</evidence>
<name>A0A6C0AZ51_9ZZZZ</name>
<keyword evidence="2" id="KW-0472">Membrane</keyword>
<dbReference type="EMBL" id="MN739042">
    <property type="protein sequence ID" value="QHS85235.1"/>
    <property type="molecule type" value="Genomic_DNA"/>
</dbReference>
<sequence length="290" mass="32555">MEASTSSTIEPQSFYNYMNSFFMNPSAFIILVLVVCVYLVFFLSLGGSSGSSNTTDSVSSSSSSSSFNKMNSIVIITIVGIFLILLLFNILQYFFSIDIIASIQHLFQPNPVLDITVNQNTSDVAPSPNIPEIGLRPQVFNIPGNTYGYEDAKTLCQAYGSRLATYDEVEDSYNKGGEWCNYGWSEGQMALFPTQKKTYDNLQAIPGHEHDCGRPGINGGYIANPRVQFGVNCYGYKPKINSEEEEMMQNTSPYPKTEKDILFEKRVDYWKSKLDEILVSPFNYDTWSKI</sequence>
<dbReference type="GO" id="GO:0007155">
    <property type="term" value="P:cell adhesion"/>
    <property type="evidence" value="ECO:0007669"/>
    <property type="project" value="InterPro"/>
</dbReference>
<dbReference type="PROSITE" id="PS50963">
    <property type="entry name" value="LINK_2"/>
    <property type="match status" value="1"/>
</dbReference>
<dbReference type="Pfam" id="PF00193">
    <property type="entry name" value="Xlink"/>
    <property type="match status" value="1"/>
</dbReference>
<accession>A0A6C0AZ51</accession>
<feature type="domain" description="Link" evidence="3">
    <location>
        <begin position="134"/>
        <end position="235"/>
    </location>
</feature>
<dbReference type="InterPro" id="IPR000538">
    <property type="entry name" value="Link_dom"/>
</dbReference>
<evidence type="ECO:0000256" key="2">
    <source>
        <dbReference type="SAM" id="Phobius"/>
    </source>
</evidence>
<organism evidence="4">
    <name type="scientific">viral metagenome</name>
    <dbReference type="NCBI Taxonomy" id="1070528"/>
    <lineage>
        <taxon>unclassified sequences</taxon>
        <taxon>metagenomes</taxon>
        <taxon>organismal metagenomes</taxon>
    </lineage>
</organism>
<dbReference type="InterPro" id="IPR016186">
    <property type="entry name" value="C-type_lectin-like/link_sf"/>
</dbReference>
<feature type="transmembrane region" description="Helical" evidence="2">
    <location>
        <begin position="73"/>
        <end position="95"/>
    </location>
</feature>
<dbReference type="GO" id="GO:0005540">
    <property type="term" value="F:hyaluronic acid binding"/>
    <property type="evidence" value="ECO:0007669"/>
    <property type="project" value="InterPro"/>
</dbReference>
<protein>
    <recommendedName>
        <fullName evidence="3">Link domain-containing protein</fullName>
    </recommendedName>
</protein>
<keyword evidence="1" id="KW-1015">Disulfide bond</keyword>
<dbReference type="SMART" id="SM00445">
    <property type="entry name" value="LINK"/>
    <property type="match status" value="1"/>
</dbReference>
<keyword evidence="2" id="KW-0812">Transmembrane</keyword>
<dbReference type="AlphaFoldDB" id="A0A6C0AZ51"/>
<dbReference type="SUPFAM" id="SSF56436">
    <property type="entry name" value="C-type lectin-like"/>
    <property type="match status" value="1"/>
</dbReference>
<evidence type="ECO:0000256" key="1">
    <source>
        <dbReference type="ARBA" id="ARBA00023157"/>
    </source>
</evidence>
<proteinExistence type="predicted"/>
<dbReference type="Gene3D" id="3.10.100.10">
    <property type="entry name" value="Mannose-Binding Protein A, subunit A"/>
    <property type="match status" value="1"/>
</dbReference>
<evidence type="ECO:0000259" key="3">
    <source>
        <dbReference type="PROSITE" id="PS50963"/>
    </source>
</evidence>
<keyword evidence="2" id="KW-1133">Transmembrane helix</keyword>
<dbReference type="InterPro" id="IPR016187">
    <property type="entry name" value="CTDL_fold"/>
</dbReference>
<reference evidence="4" key="1">
    <citation type="journal article" date="2020" name="Nature">
        <title>Giant virus diversity and host interactions through global metagenomics.</title>
        <authorList>
            <person name="Schulz F."/>
            <person name="Roux S."/>
            <person name="Paez-Espino D."/>
            <person name="Jungbluth S."/>
            <person name="Walsh D.A."/>
            <person name="Denef V.J."/>
            <person name="McMahon K.D."/>
            <person name="Konstantinidis K.T."/>
            <person name="Eloe-Fadrosh E.A."/>
            <person name="Kyrpides N.C."/>
            <person name="Woyke T."/>
        </authorList>
    </citation>
    <scope>NUCLEOTIDE SEQUENCE</scope>
    <source>
        <strain evidence="4">GVMAG-M-3300009182-78</strain>
    </source>
</reference>
<feature type="transmembrane region" description="Helical" evidence="2">
    <location>
        <begin position="21"/>
        <end position="43"/>
    </location>
</feature>